<evidence type="ECO:0000313" key="1">
    <source>
        <dbReference type="EMBL" id="AGT43183.1"/>
    </source>
</evidence>
<protein>
    <submittedName>
        <fullName evidence="1">Uncharacterized protein</fullName>
    </submittedName>
</protein>
<sequence length="39" mass="4581">MIISLFKKKSNHNSNLETFQNRSIISLFKKKSNHNQAPH</sequence>
<dbReference type="KEGG" id="tped:TPE_0687"/>
<dbReference type="HOGENOM" id="CLU_218471_0_0_12"/>
<dbReference type="Proteomes" id="UP000015620">
    <property type="component" value="Chromosome"/>
</dbReference>
<dbReference type="AlphaFoldDB" id="S5ZYN0"/>
<name>S5ZYN0_9SPIR</name>
<proteinExistence type="predicted"/>
<organism evidence="1 2">
    <name type="scientific">Treponema pedis str. T A4</name>
    <dbReference type="NCBI Taxonomy" id="1291379"/>
    <lineage>
        <taxon>Bacteria</taxon>
        <taxon>Pseudomonadati</taxon>
        <taxon>Spirochaetota</taxon>
        <taxon>Spirochaetia</taxon>
        <taxon>Spirochaetales</taxon>
        <taxon>Treponemataceae</taxon>
        <taxon>Treponema</taxon>
    </lineage>
</organism>
<accession>S5ZYN0</accession>
<evidence type="ECO:0000313" key="2">
    <source>
        <dbReference type="Proteomes" id="UP000015620"/>
    </source>
</evidence>
<dbReference type="EMBL" id="CP004120">
    <property type="protein sequence ID" value="AGT43183.1"/>
    <property type="molecule type" value="Genomic_DNA"/>
</dbReference>
<reference evidence="1 2" key="1">
    <citation type="journal article" date="2013" name="PLoS ONE">
        <title>Genome-Wide Relatedness of Treponema pedis, from Gingiva and Necrotic Skin Lesions of Pigs, with the Human Oral Pathogen Treponema denticola.</title>
        <authorList>
            <person name="Svartstrom O."/>
            <person name="Mushtaq M."/>
            <person name="Pringle M."/>
            <person name="Segerman B."/>
        </authorList>
    </citation>
    <scope>NUCLEOTIDE SEQUENCE [LARGE SCALE GENOMIC DNA]</scope>
    <source>
        <strain evidence="1">T A4</strain>
    </source>
</reference>
<keyword evidence="2" id="KW-1185">Reference proteome</keyword>
<gene>
    <name evidence="1" type="ORF">TPE_0687</name>
</gene>